<proteinExistence type="predicted"/>
<protein>
    <submittedName>
        <fullName evidence="1">Uncharacterized protein</fullName>
    </submittedName>
</protein>
<dbReference type="Proteomes" id="UP000199682">
    <property type="component" value="Unassembled WGS sequence"/>
</dbReference>
<sequence length="104" mass="10835">MAGRKALSASTSPGIGVCAAKALILLRRSRFLRSAAAAVAEAKWPPVAISMVMRPPRAATLMTSVAVSQEPSMRALSAAVTARVRWSARKIPGTPVVPEVVVTV</sequence>
<gene>
    <name evidence="1" type="ORF">SAMN04488074_12875</name>
</gene>
<evidence type="ECO:0000313" key="1">
    <source>
        <dbReference type="EMBL" id="SDM87774.1"/>
    </source>
</evidence>
<name>A0A1G9WT81_9PSEU</name>
<dbReference type="AlphaFoldDB" id="A0A1G9WT81"/>
<accession>A0A1G9WT81</accession>
<evidence type="ECO:0000313" key="2">
    <source>
        <dbReference type="Proteomes" id="UP000199682"/>
    </source>
</evidence>
<reference evidence="2" key="1">
    <citation type="submission" date="2016-10" db="EMBL/GenBank/DDBJ databases">
        <authorList>
            <person name="Varghese N."/>
            <person name="Submissions S."/>
        </authorList>
    </citation>
    <scope>NUCLEOTIDE SEQUENCE [LARGE SCALE GENOMIC DNA]</scope>
    <source>
        <strain evidence="2">DSM 44796</strain>
    </source>
</reference>
<organism evidence="1 2">
    <name type="scientific">Lentzea albidocapillata subsp. violacea</name>
    <dbReference type="NCBI Taxonomy" id="128104"/>
    <lineage>
        <taxon>Bacteria</taxon>
        <taxon>Bacillati</taxon>
        <taxon>Actinomycetota</taxon>
        <taxon>Actinomycetes</taxon>
        <taxon>Pseudonocardiales</taxon>
        <taxon>Pseudonocardiaceae</taxon>
        <taxon>Lentzea</taxon>
    </lineage>
</organism>
<dbReference type="EMBL" id="FNET01000028">
    <property type="protein sequence ID" value="SDM87774.1"/>
    <property type="molecule type" value="Genomic_DNA"/>
</dbReference>